<proteinExistence type="predicted"/>
<organism evidence="1 2">
    <name type="scientific">Exidia glandulosa HHB12029</name>
    <dbReference type="NCBI Taxonomy" id="1314781"/>
    <lineage>
        <taxon>Eukaryota</taxon>
        <taxon>Fungi</taxon>
        <taxon>Dikarya</taxon>
        <taxon>Basidiomycota</taxon>
        <taxon>Agaricomycotina</taxon>
        <taxon>Agaricomycetes</taxon>
        <taxon>Auriculariales</taxon>
        <taxon>Exidiaceae</taxon>
        <taxon>Exidia</taxon>
    </lineage>
</organism>
<dbReference type="EMBL" id="KV426456">
    <property type="protein sequence ID" value="KZV80726.1"/>
    <property type="molecule type" value="Genomic_DNA"/>
</dbReference>
<protein>
    <submittedName>
        <fullName evidence="1">Uncharacterized protein</fullName>
    </submittedName>
</protein>
<name>A0A165BIS3_EXIGL</name>
<gene>
    <name evidence="1" type="ORF">EXIGLDRAFT_845321</name>
</gene>
<evidence type="ECO:0000313" key="1">
    <source>
        <dbReference type="EMBL" id="KZV80726.1"/>
    </source>
</evidence>
<evidence type="ECO:0000313" key="2">
    <source>
        <dbReference type="Proteomes" id="UP000077266"/>
    </source>
</evidence>
<dbReference type="OrthoDB" id="1668230at2759"/>
<dbReference type="STRING" id="1314781.A0A165BIS3"/>
<reference evidence="1 2" key="1">
    <citation type="journal article" date="2016" name="Mol. Biol. Evol.">
        <title>Comparative Genomics of Early-Diverging Mushroom-Forming Fungi Provides Insights into the Origins of Lignocellulose Decay Capabilities.</title>
        <authorList>
            <person name="Nagy L.G."/>
            <person name="Riley R."/>
            <person name="Tritt A."/>
            <person name="Adam C."/>
            <person name="Daum C."/>
            <person name="Floudas D."/>
            <person name="Sun H."/>
            <person name="Yadav J.S."/>
            <person name="Pangilinan J."/>
            <person name="Larsson K.H."/>
            <person name="Matsuura K."/>
            <person name="Barry K."/>
            <person name="Labutti K."/>
            <person name="Kuo R."/>
            <person name="Ohm R.A."/>
            <person name="Bhattacharya S.S."/>
            <person name="Shirouzu T."/>
            <person name="Yoshinaga Y."/>
            <person name="Martin F.M."/>
            <person name="Grigoriev I.V."/>
            <person name="Hibbett D.S."/>
        </authorList>
    </citation>
    <scope>NUCLEOTIDE SEQUENCE [LARGE SCALE GENOMIC DNA]</scope>
    <source>
        <strain evidence="1 2">HHB12029</strain>
    </source>
</reference>
<keyword evidence="2" id="KW-1185">Reference proteome</keyword>
<dbReference type="Proteomes" id="UP000077266">
    <property type="component" value="Unassembled WGS sequence"/>
</dbReference>
<dbReference type="AlphaFoldDB" id="A0A165BIS3"/>
<accession>A0A165BIS3</accession>
<dbReference type="InParanoid" id="A0A165BIS3"/>
<sequence length="311" mass="35341">MQATDSFYQDVRALSALLREYNETHRPKAITPEEAAANLRAWHGRTSISAPQDWFNISNSKTDMNRSLGLGPAIVRAPLGFSQGAEFCLRHEHNYRYRTLLWEPRSVNLGDVGYMDHRTGSFVTLFNAFDPSLGNSKLQSIPVLFGPRALVSLQSVERPRRSFLDKLNWARRGRHFDLRRDSPEVLVVTEDTSLRFLNKTGYATRWFERYIEDILAIYGQQHGISREDFIFVLGCLDARYWAICARNTTSSVRMRSTPSFSRTPSKDWAVFVDEATSTPLPADSSRVSSHKDPQTVLLYGMHFSPSGGLTV</sequence>